<sequence length="321" mass="37718">MKKDLLYDTILSAIKEKIPNRIILANTLAELLNIEKEAVYRRLRGEVAFSFVEIAAIASTLGISLDNIVGARYINSRPFQLKLVEYIDPVDIDYRMLEHYIYILNLGKDDPDSKVMDCTSILPQSLYLNYKTIARFFLFKWMYQCKDFDVILRFKDVRPTERLLKIQERNIAASRLIRQTFYVWDPLIFHYLVNDINYFISINLVEQEDLRLLKEELLLFLDDMEILAARGKYDETGNSLFFYISNINFDTSYRCIEVKQFRISLIRAFTLNAAASLDKKTYGRINNWIQAVLRSSTMISVSGAKQRIQFFEKQRVIIKTL</sequence>
<dbReference type="RefSeq" id="WP_028728307.1">
    <property type="nucleotide sequence ID" value="NZ_AUAE01000029.1"/>
</dbReference>
<dbReference type="EMBL" id="AQHW01000017">
    <property type="protein sequence ID" value="KKB54266.1"/>
    <property type="molecule type" value="Genomic_DNA"/>
</dbReference>
<dbReference type="HOGENOM" id="CLU_075008_0_0_10"/>
<reference evidence="1 2" key="1">
    <citation type="submission" date="2013-04" db="EMBL/GenBank/DDBJ databases">
        <title>The Genome Sequence of Parabacteroides gordonii DSM 23371.</title>
        <authorList>
            <consortium name="The Broad Institute Genomics Platform"/>
            <person name="Earl A."/>
            <person name="Ward D."/>
            <person name="Feldgarden M."/>
            <person name="Gevers D."/>
            <person name="Martens E."/>
            <person name="Sakamoto M."/>
            <person name="Benno Y."/>
            <person name="Suzuki N."/>
            <person name="Matsunaga N."/>
            <person name="Koshihara K."/>
            <person name="Seki M."/>
            <person name="Komiya H."/>
            <person name="Walker B."/>
            <person name="Young S."/>
            <person name="Zeng Q."/>
            <person name="Gargeya S."/>
            <person name="Fitzgerald M."/>
            <person name="Haas B."/>
            <person name="Abouelleil A."/>
            <person name="Allen A.W."/>
            <person name="Alvarado L."/>
            <person name="Arachchi H.M."/>
            <person name="Berlin A.M."/>
            <person name="Chapman S.B."/>
            <person name="Gainer-Dewar J."/>
            <person name="Goldberg J."/>
            <person name="Griggs A."/>
            <person name="Gujja S."/>
            <person name="Hansen M."/>
            <person name="Howarth C."/>
            <person name="Imamovic A."/>
            <person name="Ireland A."/>
            <person name="Larimer J."/>
            <person name="McCowan C."/>
            <person name="Murphy C."/>
            <person name="Pearson M."/>
            <person name="Poon T.W."/>
            <person name="Priest M."/>
            <person name="Roberts A."/>
            <person name="Saif S."/>
            <person name="Shea T."/>
            <person name="Sisk P."/>
            <person name="Sykes S."/>
            <person name="Wortman J."/>
            <person name="Nusbaum C."/>
            <person name="Birren B."/>
        </authorList>
    </citation>
    <scope>NUCLEOTIDE SEQUENCE [LARGE SCALE GENOMIC DNA]</scope>
    <source>
        <strain evidence="1 2">MS-1</strain>
    </source>
</reference>
<evidence type="ECO:0000313" key="1">
    <source>
        <dbReference type="EMBL" id="KKB54266.1"/>
    </source>
</evidence>
<proteinExistence type="predicted"/>
<dbReference type="Proteomes" id="UP000033035">
    <property type="component" value="Unassembled WGS sequence"/>
</dbReference>
<dbReference type="STRING" id="1203610.HMPREF1536_03851"/>
<evidence type="ECO:0008006" key="3">
    <source>
        <dbReference type="Google" id="ProtNLM"/>
    </source>
</evidence>
<gene>
    <name evidence="1" type="ORF">HMPREF1536_03851</name>
</gene>
<evidence type="ECO:0000313" key="2">
    <source>
        <dbReference type="Proteomes" id="UP000033035"/>
    </source>
</evidence>
<protein>
    <recommendedName>
        <fullName evidence="3">Transcription regulator BetR N-terminal domain-containing protein</fullName>
    </recommendedName>
</protein>
<dbReference type="PATRIC" id="fig|1203610.3.peg.3924"/>
<dbReference type="AlphaFoldDB" id="A0A0F5J8P5"/>
<comment type="caution">
    <text evidence="1">The sequence shown here is derived from an EMBL/GenBank/DDBJ whole genome shotgun (WGS) entry which is preliminary data.</text>
</comment>
<name>A0A0F5J8P5_9BACT</name>
<organism evidence="1 2">
    <name type="scientific">Parabacteroides gordonii MS-1 = DSM 23371</name>
    <dbReference type="NCBI Taxonomy" id="1203610"/>
    <lineage>
        <taxon>Bacteria</taxon>
        <taxon>Pseudomonadati</taxon>
        <taxon>Bacteroidota</taxon>
        <taxon>Bacteroidia</taxon>
        <taxon>Bacteroidales</taxon>
        <taxon>Tannerellaceae</taxon>
        <taxon>Parabacteroides</taxon>
    </lineage>
</organism>
<accession>A0A0F5J8P5</accession>
<keyword evidence="2" id="KW-1185">Reference proteome</keyword>